<sequence>MSPNKARIQAIVDRMKEVVGVKADVELAEAIGASRSQPAVWKIRDRMPLAECVALAEKKGVSLDWLVLGRGSPGIEEPELTMHGDNMPAPDDAYIEIPAYDLAGIPELSGTPQLTMRIPRSWLASYGVALDEVIAFRNAGNVMSPTINDGDVVMVDRRTRDIDGVYVVRIGDSLRLRRVQRMHAGALHLLTDNPTYANEVIGDDEADAVEFIGYCFGHLRCVR</sequence>
<dbReference type="InterPro" id="IPR010982">
    <property type="entry name" value="Lambda_DNA-bd_dom_sf"/>
</dbReference>
<dbReference type="GO" id="GO:0045892">
    <property type="term" value="P:negative regulation of DNA-templated transcription"/>
    <property type="evidence" value="ECO:0007669"/>
    <property type="project" value="InterPro"/>
</dbReference>
<keyword evidence="2" id="KW-0238">DNA-binding</keyword>
<evidence type="ECO:0000313" key="6">
    <source>
        <dbReference type="EMBL" id="BCB23184.1"/>
    </source>
</evidence>
<protein>
    <submittedName>
        <fullName evidence="6">Repressor</fullName>
    </submittedName>
</protein>
<dbReference type="Pfam" id="PF00717">
    <property type="entry name" value="Peptidase_S24"/>
    <property type="match status" value="1"/>
</dbReference>
<evidence type="ECO:0000259" key="4">
    <source>
        <dbReference type="Pfam" id="PF00717"/>
    </source>
</evidence>
<dbReference type="Pfam" id="PF07022">
    <property type="entry name" value="Phage_CI_repr"/>
    <property type="match status" value="1"/>
</dbReference>
<feature type="domain" description="Peptidase S24/S26A/S26B/S26C" evidence="4">
    <location>
        <begin position="114"/>
        <end position="213"/>
    </location>
</feature>
<accession>A0A7G1GM61</accession>
<name>A0A7G1GM61_9CAUD</name>
<dbReference type="Gene3D" id="1.10.260.40">
    <property type="entry name" value="lambda repressor-like DNA-binding domains"/>
    <property type="match status" value="1"/>
</dbReference>
<dbReference type="SUPFAM" id="SSF51306">
    <property type="entry name" value="LexA/Signal peptidase"/>
    <property type="match status" value="1"/>
</dbReference>
<dbReference type="RefSeq" id="YP_010091002.1">
    <property type="nucleotide sequence ID" value="NC_055722.1"/>
</dbReference>
<dbReference type="InterPro" id="IPR036286">
    <property type="entry name" value="LexA/Signal_pep-like_sf"/>
</dbReference>
<gene>
    <name evidence="6" type="primary">ORF12</name>
</gene>
<dbReference type="GO" id="GO:0003677">
    <property type="term" value="F:DNA binding"/>
    <property type="evidence" value="ECO:0007669"/>
    <property type="project" value="UniProtKB-KW"/>
</dbReference>
<dbReference type="KEGG" id="vg:65108487"/>
<feature type="domain" description="Bacteriophage CI repressor N-terminal" evidence="5">
    <location>
        <begin position="10"/>
        <end position="72"/>
    </location>
</feature>
<dbReference type="PANTHER" id="PTHR40661">
    <property type="match status" value="1"/>
</dbReference>
<evidence type="ECO:0000256" key="2">
    <source>
        <dbReference type="ARBA" id="ARBA00023125"/>
    </source>
</evidence>
<keyword evidence="7" id="KW-1185">Reference proteome</keyword>
<evidence type="ECO:0000256" key="1">
    <source>
        <dbReference type="ARBA" id="ARBA00023015"/>
    </source>
</evidence>
<evidence type="ECO:0000256" key="3">
    <source>
        <dbReference type="ARBA" id="ARBA00023163"/>
    </source>
</evidence>
<dbReference type="InterPro" id="IPR015927">
    <property type="entry name" value="Peptidase_S24_S26A/B/C"/>
</dbReference>
<proteinExistence type="predicted"/>
<dbReference type="GeneID" id="65108487"/>
<dbReference type="Proteomes" id="UP000516002">
    <property type="component" value="Segment"/>
</dbReference>
<dbReference type="PANTHER" id="PTHR40661:SF3">
    <property type="entry name" value="FELS-1 PROPHAGE TRANSCRIPTIONAL REGULATOR"/>
    <property type="match status" value="1"/>
</dbReference>
<dbReference type="Gene3D" id="2.10.109.10">
    <property type="entry name" value="Umud Fragment, subunit A"/>
    <property type="match status" value="1"/>
</dbReference>
<evidence type="ECO:0000313" key="7">
    <source>
        <dbReference type="Proteomes" id="UP000516002"/>
    </source>
</evidence>
<dbReference type="EMBL" id="LC528882">
    <property type="protein sequence ID" value="BCB23184.1"/>
    <property type="molecule type" value="Genomic_DNA"/>
</dbReference>
<keyword evidence="3" id="KW-0804">Transcription</keyword>
<keyword evidence="1" id="KW-0805">Transcription regulation</keyword>
<reference evidence="6 7" key="1">
    <citation type="submission" date="2020-02" db="EMBL/GenBank/DDBJ databases">
        <title>Complete genomic sequence of a novel lytic phytopathogenic Burkholderia phage isolated from fallen leaf compost.</title>
        <authorList>
            <person name="Sasaki R."/>
            <person name="Miyashita S."/>
            <person name="Ando S."/>
            <person name="Ito K."/>
            <person name="Tada C."/>
            <person name="Fukuhara T."/>
            <person name="Kormelink R."/>
            <person name="Takahashi H."/>
        </authorList>
    </citation>
    <scope>NUCLEOTIDE SEQUENCE [LARGE SCALE GENOMIC DNA]</scope>
    <source>
        <strain evidence="6 7">FLC5</strain>
    </source>
</reference>
<dbReference type="InterPro" id="IPR039418">
    <property type="entry name" value="LexA-like"/>
</dbReference>
<dbReference type="InterPro" id="IPR010744">
    <property type="entry name" value="Phage_CI_N"/>
</dbReference>
<evidence type="ECO:0000259" key="5">
    <source>
        <dbReference type="Pfam" id="PF07022"/>
    </source>
</evidence>
<organism evidence="6 7">
    <name type="scientific">Burkholderia phage FLC5</name>
    <dbReference type="NCBI Taxonomy" id="2716322"/>
    <lineage>
        <taxon>Viruses</taxon>
        <taxon>Duplodnaviria</taxon>
        <taxon>Heunggongvirae</taxon>
        <taxon>Uroviricota</taxon>
        <taxon>Caudoviricetes</taxon>
        <taxon>Peduoviridae</taxon>
        <taxon>Kisquattuordecimvirus</taxon>
        <taxon>Kisquattuordecimvirus FLC5</taxon>
    </lineage>
</organism>
<dbReference type="CDD" id="cd06529">
    <property type="entry name" value="S24_LexA-like"/>
    <property type="match status" value="1"/>
</dbReference>